<dbReference type="InterPro" id="IPR014284">
    <property type="entry name" value="RNA_pol_sigma-70_dom"/>
</dbReference>
<evidence type="ECO:0000256" key="2">
    <source>
        <dbReference type="ARBA" id="ARBA00023015"/>
    </source>
</evidence>
<proteinExistence type="inferred from homology"/>
<evidence type="ECO:0000313" key="7">
    <source>
        <dbReference type="EMBL" id="NMP31983.1"/>
    </source>
</evidence>
<dbReference type="SUPFAM" id="SSF88946">
    <property type="entry name" value="Sigma2 domain of RNA polymerase sigma factors"/>
    <property type="match status" value="1"/>
</dbReference>
<comment type="similarity">
    <text evidence="1">Belongs to the sigma-70 factor family. ECF subfamily.</text>
</comment>
<dbReference type="Proteomes" id="UP000568664">
    <property type="component" value="Unassembled WGS sequence"/>
</dbReference>
<dbReference type="InterPro" id="IPR013325">
    <property type="entry name" value="RNA_pol_sigma_r2"/>
</dbReference>
<dbReference type="RefSeq" id="WP_169075309.1">
    <property type="nucleotide sequence ID" value="NZ_JABBXH010000003.1"/>
</dbReference>
<keyword evidence="5" id="KW-0804">Transcription</keyword>
<sequence>MKLPSKIKGLLSTGTSPEYLWRKFYRTRKPEYLASLVQLFNQPLFHYLLTLTDASTAEDVIQTVWLKVLKMDTPQTSDIVVKSWLFKVARNSLIDELRRLNRWRYEELKEHTIELEVPLEIKVFDDRLGKFNWALSKLSFAQKEAFIFQQEGFSLMEICEITDESFETIKSRIRYAKANLKRLMS</sequence>
<keyword evidence="8" id="KW-1185">Reference proteome</keyword>
<dbReference type="EMBL" id="JABBXH010000003">
    <property type="protein sequence ID" value="NMP31983.1"/>
    <property type="molecule type" value="Genomic_DNA"/>
</dbReference>
<dbReference type="InterPro" id="IPR039425">
    <property type="entry name" value="RNA_pol_sigma-70-like"/>
</dbReference>
<evidence type="ECO:0000256" key="1">
    <source>
        <dbReference type="ARBA" id="ARBA00010641"/>
    </source>
</evidence>
<dbReference type="GO" id="GO:0006352">
    <property type="term" value="P:DNA-templated transcription initiation"/>
    <property type="evidence" value="ECO:0007669"/>
    <property type="project" value="InterPro"/>
</dbReference>
<evidence type="ECO:0000256" key="3">
    <source>
        <dbReference type="ARBA" id="ARBA00023082"/>
    </source>
</evidence>
<organism evidence="7 8">
    <name type="scientific">Thalassotalea algicola</name>
    <dbReference type="NCBI Taxonomy" id="2716224"/>
    <lineage>
        <taxon>Bacteria</taxon>
        <taxon>Pseudomonadati</taxon>
        <taxon>Pseudomonadota</taxon>
        <taxon>Gammaproteobacteria</taxon>
        <taxon>Alteromonadales</taxon>
        <taxon>Colwelliaceae</taxon>
        <taxon>Thalassotalea</taxon>
    </lineage>
</organism>
<dbReference type="PANTHER" id="PTHR43133">
    <property type="entry name" value="RNA POLYMERASE ECF-TYPE SIGMA FACTO"/>
    <property type="match status" value="1"/>
</dbReference>
<keyword evidence="2" id="KW-0805">Transcription regulation</keyword>
<dbReference type="GO" id="GO:0016987">
    <property type="term" value="F:sigma factor activity"/>
    <property type="evidence" value="ECO:0007669"/>
    <property type="project" value="UniProtKB-KW"/>
</dbReference>
<keyword evidence="3" id="KW-0731">Sigma factor</keyword>
<name>A0A7Y0Q706_9GAMM</name>
<dbReference type="Gene3D" id="1.10.10.10">
    <property type="entry name" value="Winged helix-like DNA-binding domain superfamily/Winged helix DNA-binding domain"/>
    <property type="match status" value="1"/>
</dbReference>
<dbReference type="InterPro" id="IPR013324">
    <property type="entry name" value="RNA_pol_sigma_r3/r4-like"/>
</dbReference>
<evidence type="ECO:0000259" key="6">
    <source>
        <dbReference type="Pfam" id="PF04542"/>
    </source>
</evidence>
<protein>
    <submittedName>
        <fullName evidence="7">Sigma-70 family RNA polymerase sigma factor</fullName>
    </submittedName>
</protein>
<dbReference type="SUPFAM" id="SSF88659">
    <property type="entry name" value="Sigma3 and sigma4 domains of RNA polymerase sigma factors"/>
    <property type="match status" value="1"/>
</dbReference>
<dbReference type="AlphaFoldDB" id="A0A7Y0Q706"/>
<evidence type="ECO:0000313" key="8">
    <source>
        <dbReference type="Proteomes" id="UP000568664"/>
    </source>
</evidence>
<dbReference type="Pfam" id="PF04542">
    <property type="entry name" value="Sigma70_r2"/>
    <property type="match status" value="1"/>
</dbReference>
<feature type="domain" description="RNA polymerase sigma-70 region 2" evidence="6">
    <location>
        <begin position="43"/>
        <end position="102"/>
    </location>
</feature>
<gene>
    <name evidence="7" type="ORF">HII17_10430</name>
</gene>
<keyword evidence="4" id="KW-0238">DNA-binding</keyword>
<dbReference type="PANTHER" id="PTHR43133:SF8">
    <property type="entry name" value="RNA POLYMERASE SIGMA FACTOR HI_1459-RELATED"/>
    <property type="match status" value="1"/>
</dbReference>
<evidence type="ECO:0000256" key="5">
    <source>
        <dbReference type="ARBA" id="ARBA00023163"/>
    </source>
</evidence>
<dbReference type="NCBIfam" id="TIGR02937">
    <property type="entry name" value="sigma70-ECF"/>
    <property type="match status" value="1"/>
</dbReference>
<dbReference type="GO" id="GO:0003677">
    <property type="term" value="F:DNA binding"/>
    <property type="evidence" value="ECO:0007669"/>
    <property type="project" value="UniProtKB-KW"/>
</dbReference>
<evidence type="ECO:0000256" key="4">
    <source>
        <dbReference type="ARBA" id="ARBA00023125"/>
    </source>
</evidence>
<dbReference type="InterPro" id="IPR007627">
    <property type="entry name" value="RNA_pol_sigma70_r2"/>
</dbReference>
<dbReference type="InterPro" id="IPR036388">
    <property type="entry name" value="WH-like_DNA-bd_sf"/>
</dbReference>
<reference evidence="7 8" key="1">
    <citation type="submission" date="2020-04" db="EMBL/GenBank/DDBJ databases">
        <title>Thalassotalea sp. M1531, isolated from the surface of marine red alga.</title>
        <authorList>
            <person name="Pang L."/>
            <person name="Lu D.-C."/>
        </authorList>
    </citation>
    <scope>NUCLEOTIDE SEQUENCE [LARGE SCALE GENOMIC DNA]</scope>
    <source>
        <strain evidence="7 8">M1531</strain>
    </source>
</reference>
<dbReference type="Gene3D" id="1.10.1740.10">
    <property type="match status" value="1"/>
</dbReference>
<accession>A0A7Y0Q706</accession>
<comment type="caution">
    <text evidence="7">The sequence shown here is derived from an EMBL/GenBank/DDBJ whole genome shotgun (WGS) entry which is preliminary data.</text>
</comment>